<evidence type="ECO:0000313" key="1">
    <source>
        <dbReference type="EMBL" id="KAJ3054851.1"/>
    </source>
</evidence>
<dbReference type="EMBL" id="JADGJD010000112">
    <property type="protein sequence ID" value="KAJ3054851.1"/>
    <property type="molecule type" value="Genomic_DNA"/>
</dbReference>
<protein>
    <submittedName>
        <fullName evidence="1">Uncharacterized protein</fullName>
    </submittedName>
</protein>
<reference evidence="1" key="1">
    <citation type="submission" date="2020-05" db="EMBL/GenBank/DDBJ databases">
        <title>Phylogenomic resolution of chytrid fungi.</title>
        <authorList>
            <person name="Stajich J.E."/>
            <person name="Amses K."/>
            <person name="Simmons R."/>
            <person name="Seto K."/>
            <person name="Myers J."/>
            <person name="Bonds A."/>
            <person name="Quandt C.A."/>
            <person name="Barry K."/>
            <person name="Liu P."/>
            <person name="Grigoriev I."/>
            <person name="Longcore J.E."/>
            <person name="James T.Y."/>
        </authorList>
    </citation>
    <scope>NUCLEOTIDE SEQUENCE</scope>
    <source>
        <strain evidence="1">JEL0318</strain>
    </source>
</reference>
<keyword evidence="2" id="KW-1185">Reference proteome</keyword>
<feature type="non-terminal residue" evidence="1">
    <location>
        <position position="124"/>
    </location>
</feature>
<proteinExistence type="predicted"/>
<accession>A0AAD5SJD7</accession>
<dbReference type="Proteomes" id="UP001212841">
    <property type="component" value="Unassembled WGS sequence"/>
</dbReference>
<gene>
    <name evidence="1" type="ORF">HK097_000658</name>
</gene>
<dbReference type="AlphaFoldDB" id="A0AAD5SJD7"/>
<sequence>GNDLNGAVGMMFTIIGFGSDHSVLEGETMEKLLGIEELVELTLHHMRVLGMRDNAVVAAQVHFLQYENLTADRSNLVPLLGEWTESLTLIDVTIPLHADDLVCNGVFGITENHGLEMYRWKEGD</sequence>
<name>A0AAD5SJD7_9FUNG</name>
<evidence type="ECO:0000313" key="2">
    <source>
        <dbReference type="Proteomes" id="UP001212841"/>
    </source>
</evidence>
<organism evidence="1 2">
    <name type="scientific">Rhizophlyctis rosea</name>
    <dbReference type="NCBI Taxonomy" id="64517"/>
    <lineage>
        <taxon>Eukaryota</taxon>
        <taxon>Fungi</taxon>
        <taxon>Fungi incertae sedis</taxon>
        <taxon>Chytridiomycota</taxon>
        <taxon>Chytridiomycota incertae sedis</taxon>
        <taxon>Chytridiomycetes</taxon>
        <taxon>Rhizophlyctidales</taxon>
        <taxon>Rhizophlyctidaceae</taxon>
        <taxon>Rhizophlyctis</taxon>
    </lineage>
</organism>
<comment type="caution">
    <text evidence="1">The sequence shown here is derived from an EMBL/GenBank/DDBJ whole genome shotgun (WGS) entry which is preliminary data.</text>
</comment>